<dbReference type="AlphaFoldDB" id="A0A6J4IX91"/>
<reference evidence="2" key="1">
    <citation type="submission" date="2020-02" db="EMBL/GenBank/DDBJ databases">
        <authorList>
            <person name="Meier V. D."/>
        </authorList>
    </citation>
    <scope>NUCLEOTIDE SEQUENCE</scope>
    <source>
        <strain evidence="2">AVDCRST_MAG20</strain>
    </source>
</reference>
<organism evidence="2">
    <name type="scientific">uncultured Acidimicrobiales bacterium</name>
    <dbReference type="NCBI Taxonomy" id="310071"/>
    <lineage>
        <taxon>Bacteria</taxon>
        <taxon>Bacillati</taxon>
        <taxon>Actinomycetota</taxon>
        <taxon>Acidimicrobiia</taxon>
        <taxon>Acidimicrobiales</taxon>
        <taxon>environmental samples</taxon>
    </lineage>
</organism>
<protein>
    <submittedName>
        <fullName evidence="2">Ribonuclease PH</fullName>
        <ecNumber evidence="2">2.7.7.56</ecNumber>
    </submittedName>
</protein>
<feature type="compositionally biased region" description="Basic residues" evidence="1">
    <location>
        <begin position="121"/>
        <end position="140"/>
    </location>
</feature>
<feature type="compositionally biased region" description="Gly residues" evidence="1">
    <location>
        <begin position="206"/>
        <end position="218"/>
    </location>
</feature>
<gene>
    <name evidence="2" type="ORF">AVDCRST_MAG20-2834</name>
</gene>
<dbReference type="GO" id="GO:0009022">
    <property type="term" value="F:tRNA nucleotidyltransferase activity"/>
    <property type="evidence" value="ECO:0007669"/>
    <property type="project" value="UniProtKB-EC"/>
</dbReference>
<feature type="non-terminal residue" evidence="2">
    <location>
        <position position="1"/>
    </location>
</feature>
<dbReference type="EMBL" id="CADCSY010000130">
    <property type="protein sequence ID" value="CAA9262011.1"/>
    <property type="molecule type" value="Genomic_DNA"/>
</dbReference>
<evidence type="ECO:0000256" key="1">
    <source>
        <dbReference type="SAM" id="MobiDB-lite"/>
    </source>
</evidence>
<keyword evidence="2" id="KW-0808">Transferase</keyword>
<sequence length="251" mass="26788">DRHPHQHAASRRAGGRRAAPRHLRAGLHRRPGRVRARRLRPDEGPVHRLGGRRRAPVAAGDAQGVGDRGVLVAPGIEPGAGGPGGGQGQAVGAHAGDPAPHRPLAADRHRPHEDARGADRRRLRHAPGRRRHAHRQHLRRVGGAPRRPHADGRLRPVAGAPAHHRLRGDLRGDRRRRAAARPALRGGLAGRRRHERGHDRRRPLRGGAGDGRGAGVLPGGARRHARPGPEGDRRAPGPPGGRGGRPTLAPL</sequence>
<accession>A0A6J4IX91</accession>
<feature type="compositionally biased region" description="Basic residues" evidence="1">
    <location>
        <begin position="190"/>
        <end position="204"/>
    </location>
</feature>
<feature type="compositionally biased region" description="Gly residues" evidence="1">
    <location>
        <begin position="78"/>
        <end position="89"/>
    </location>
</feature>
<keyword evidence="2" id="KW-0548">Nucleotidyltransferase</keyword>
<feature type="compositionally biased region" description="Basic and acidic residues" evidence="1">
    <location>
        <begin position="104"/>
        <end position="120"/>
    </location>
</feature>
<proteinExistence type="predicted"/>
<name>A0A6J4IX91_9ACTN</name>
<evidence type="ECO:0000313" key="2">
    <source>
        <dbReference type="EMBL" id="CAA9262011.1"/>
    </source>
</evidence>
<dbReference type="EC" id="2.7.7.56" evidence="2"/>
<feature type="compositionally biased region" description="Basic residues" evidence="1">
    <location>
        <begin position="1"/>
        <end position="38"/>
    </location>
</feature>
<feature type="non-terminal residue" evidence="2">
    <location>
        <position position="251"/>
    </location>
</feature>
<feature type="region of interest" description="Disordered" evidence="1">
    <location>
        <begin position="1"/>
        <end position="251"/>
    </location>
</feature>